<dbReference type="Proteomes" id="UP000095767">
    <property type="component" value="Unassembled WGS sequence"/>
</dbReference>
<protein>
    <submittedName>
        <fullName evidence="1">Uncharacterized protein</fullName>
    </submittedName>
</protein>
<gene>
    <name evidence="1" type="ORF">BAE44_0016749</name>
</gene>
<sequence>MSESSLPRWKKKAIRLVPKEKRKKKNSLVTLTAWEIKKNRNSCVFENARKKKPDLLRKIANE</sequence>
<keyword evidence="2" id="KW-1185">Reference proteome</keyword>
<name>A0A1E5VAQ1_9POAL</name>
<accession>A0A1E5VAQ1</accession>
<organism evidence="1 2">
    <name type="scientific">Dichanthelium oligosanthes</name>
    <dbReference type="NCBI Taxonomy" id="888268"/>
    <lineage>
        <taxon>Eukaryota</taxon>
        <taxon>Viridiplantae</taxon>
        <taxon>Streptophyta</taxon>
        <taxon>Embryophyta</taxon>
        <taxon>Tracheophyta</taxon>
        <taxon>Spermatophyta</taxon>
        <taxon>Magnoliopsida</taxon>
        <taxon>Liliopsida</taxon>
        <taxon>Poales</taxon>
        <taxon>Poaceae</taxon>
        <taxon>PACMAD clade</taxon>
        <taxon>Panicoideae</taxon>
        <taxon>Panicodae</taxon>
        <taxon>Paniceae</taxon>
        <taxon>Dichantheliinae</taxon>
        <taxon>Dichanthelium</taxon>
    </lineage>
</organism>
<evidence type="ECO:0000313" key="2">
    <source>
        <dbReference type="Proteomes" id="UP000095767"/>
    </source>
</evidence>
<dbReference type="OrthoDB" id="684069at2759"/>
<dbReference type="EMBL" id="LWDX02045885">
    <property type="protein sequence ID" value="OEL22232.1"/>
    <property type="molecule type" value="Genomic_DNA"/>
</dbReference>
<comment type="caution">
    <text evidence="1">The sequence shown here is derived from an EMBL/GenBank/DDBJ whole genome shotgun (WGS) entry which is preliminary data.</text>
</comment>
<dbReference type="AlphaFoldDB" id="A0A1E5VAQ1"/>
<reference evidence="1 2" key="1">
    <citation type="submission" date="2016-09" db="EMBL/GenBank/DDBJ databases">
        <title>The draft genome of Dichanthelium oligosanthes: A C3 panicoid grass species.</title>
        <authorList>
            <person name="Studer A.J."/>
            <person name="Schnable J.C."/>
            <person name="Brutnell T.P."/>
        </authorList>
    </citation>
    <scope>NUCLEOTIDE SEQUENCE [LARGE SCALE GENOMIC DNA]</scope>
    <source>
        <strain evidence="2">cv. Kellogg 1175</strain>
        <tissue evidence="1">Leaf</tissue>
    </source>
</reference>
<proteinExistence type="predicted"/>
<evidence type="ECO:0000313" key="1">
    <source>
        <dbReference type="EMBL" id="OEL22232.1"/>
    </source>
</evidence>